<dbReference type="InterPro" id="IPR010619">
    <property type="entry name" value="ThrE-like_N"/>
</dbReference>
<feature type="transmembrane region" description="Helical" evidence="3">
    <location>
        <begin position="922"/>
        <end position="942"/>
    </location>
</feature>
<dbReference type="AlphaFoldDB" id="A0A427XR97"/>
<sequence>MDPSTPREPPDRLHSAPAGPQQQRRPSPILHMPSTESISTPHSADDAQRPASAPPLHANFPYLPPPPGIQIDPPPPVARTPRRVQWTADHVINVEPPANEPGPDLDHVNNELERFRTEAEVPSAVTLPSDDYDYRLDTDEKRDHDAQAEALLNEDRDGGRKEQEDDTLHKILGSPAADHVAGYVQLGETDGLPSRGDEKAQDLREASNIVKWTQLRRRATVRRKHRHESTTGPLHHPENGEDTVAQLAAEKEIPPPPPPRANPPLNPPPGTGLPHMPGGTSVLATLLAVYGQQNQADSATTSAATTPQSSRPPSIASSDDDDHHHRRHFWQRGRSKTPPVPHNSGAQSGSPGFEHKHRSRSQGSIADRTPEERPGIFGSVARAVENMYDDRPKSARSSAGVFGALIQNSAAMAAAAAPTSATIMPAAKRPGYHIDRYELPSEPTSPRERIGPLSRPSSVVGLVSHRGRSTSPKRGRTPSPLGYGKRTESPSAMDRRPASTTRLGSFQGEADSTPPSLYSAQTNDHTRSSDNLLMIKPKKRPAPLPQLSLKAVRSAEHWLTSRSESTMHLNDDERRRKDEEDRKRKEWEAEKRRRKKAKEARKKQEVFIIQHVAAILARQQFIMKLARALMMFGSPSHRLETQIQATARVLDISAQVVYLPSVMLISFADDATHTSDTKFLKQSTGLDLGKLLLTHNLYWEVVHDRMSVDDANTQLDTLMTMPPCYNWWQNIIVAGFCSAIIVIPSYYGSFIDALMSAALGMLLMVVQTFAAKNDLFSGVFEVAISTLISVLAAALASTHRFCYTSLVSGGIVLVLPGYIVLTGALEISSRNITAGAVRMGYSVIYSLLLGFGISMGAEVYIKIRGEEVANATDNTCSRTHYDGAPWFQQTPSGYWYYLCVPAFAFVLSMNCQQPILTKEMPVMVAIACAGWVVNHFSGQYAFTGRSDIVSAIGAFCVGILGNLYGRFFSNGASFPVMVTGILMQLPSGLKEGGLFNFAANTDNGTFAQYSTGFSVASQLISVALGLTVGLFCAAVVTHPLGGSRRRGAGIFSF</sequence>
<reference evidence="5 6" key="1">
    <citation type="submission" date="2018-11" db="EMBL/GenBank/DDBJ databases">
        <title>Genome sequence of Apiotrichum porosum DSM 27194.</title>
        <authorList>
            <person name="Aliyu H."/>
            <person name="Gorte O."/>
            <person name="Ochsenreither K."/>
        </authorList>
    </citation>
    <scope>NUCLEOTIDE SEQUENCE [LARGE SCALE GENOMIC DNA]</scope>
    <source>
        <strain evidence="5 6">DSM 27194</strain>
    </source>
</reference>
<feature type="compositionally biased region" description="Basic and acidic residues" evidence="2">
    <location>
        <begin position="104"/>
        <end position="119"/>
    </location>
</feature>
<dbReference type="OrthoDB" id="413008at2759"/>
<feature type="compositionally biased region" description="Basic residues" evidence="2">
    <location>
        <begin position="465"/>
        <end position="476"/>
    </location>
</feature>
<protein>
    <recommendedName>
        <fullName evidence="4">Threonine/serine exporter-like N-terminal domain-containing protein</fullName>
    </recommendedName>
</protein>
<evidence type="ECO:0000259" key="4">
    <source>
        <dbReference type="Pfam" id="PF06738"/>
    </source>
</evidence>
<evidence type="ECO:0000256" key="2">
    <source>
        <dbReference type="SAM" id="MobiDB-lite"/>
    </source>
</evidence>
<dbReference type="GO" id="GO:0022857">
    <property type="term" value="F:transmembrane transporter activity"/>
    <property type="evidence" value="ECO:0007669"/>
    <property type="project" value="InterPro"/>
</dbReference>
<feature type="transmembrane region" description="Helical" evidence="3">
    <location>
        <begin position="839"/>
        <end position="861"/>
    </location>
</feature>
<feature type="transmembrane region" description="Helical" evidence="3">
    <location>
        <begin position="778"/>
        <end position="797"/>
    </location>
</feature>
<dbReference type="GeneID" id="39593297"/>
<feature type="transmembrane region" description="Helical" evidence="3">
    <location>
        <begin position="1009"/>
        <end position="1036"/>
    </location>
</feature>
<evidence type="ECO:0000313" key="6">
    <source>
        <dbReference type="Proteomes" id="UP000279236"/>
    </source>
</evidence>
<feature type="compositionally biased region" description="Basic and acidic residues" evidence="2">
    <location>
        <begin position="485"/>
        <end position="497"/>
    </location>
</feature>
<feature type="transmembrane region" description="Helical" evidence="3">
    <location>
        <begin position="948"/>
        <end position="965"/>
    </location>
</feature>
<feature type="compositionally biased region" description="Pro residues" evidence="2">
    <location>
        <begin position="62"/>
        <end position="78"/>
    </location>
</feature>
<dbReference type="Pfam" id="PF06738">
    <property type="entry name" value="ThrE"/>
    <property type="match status" value="1"/>
</dbReference>
<feature type="transmembrane region" description="Helical" evidence="3">
    <location>
        <begin position="894"/>
        <end position="910"/>
    </location>
</feature>
<name>A0A427XR97_9TREE</name>
<accession>A0A427XR97</accession>
<keyword evidence="3" id="KW-0472">Membrane</keyword>
<feature type="compositionally biased region" description="Basic and acidic residues" evidence="2">
    <location>
        <begin position="436"/>
        <end position="450"/>
    </location>
</feature>
<evidence type="ECO:0000313" key="5">
    <source>
        <dbReference type="EMBL" id="RSH81311.1"/>
    </source>
</evidence>
<dbReference type="RefSeq" id="XP_028476030.1">
    <property type="nucleotide sequence ID" value="XM_028624056.1"/>
</dbReference>
<feature type="compositionally biased region" description="Basic residues" evidence="2">
    <location>
        <begin position="214"/>
        <end position="227"/>
    </location>
</feature>
<feature type="transmembrane region" description="Helical" evidence="3">
    <location>
        <begin position="753"/>
        <end position="771"/>
    </location>
</feature>
<dbReference type="Proteomes" id="UP000279236">
    <property type="component" value="Unassembled WGS sequence"/>
</dbReference>
<dbReference type="PANTHER" id="PTHR31082">
    <property type="entry name" value="PHEROMONE-REGULATED MEMBRANE PROTEIN 10"/>
    <property type="match status" value="1"/>
</dbReference>
<feature type="compositionally biased region" description="Basic and acidic residues" evidence="2">
    <location>
        <begin position="195"/>
        <end position="205"/>
    </location>
</feature>
<feature type="domain" description="Threonine/serine exporter-like N-terminal" evidence="4">
    <location>
        <begin position="620"/>
        <end position="859"/>
    </location>
</feature>
<feature type="compositionally biased region" description="Pro residues" evidence="2">
    <location>
        <begin position="254"/>
        <end position="271"/>
    </location>
</feature>
<keyword evidence="3" id="KW-1133">Transmembrane helix</keyword>
<feature type="region of interest" description="Disordered" evidence="2">
    <location>
        <begin position="295"/>
        <end position="376"/>
    </location>
</feature>
<feature type="region of interest" description="Disordered" evidence="2">
    <location>
        <begin position="555"/>
        <end position="596"/>
    </location>
</feature>
<feature type="compositionally biased region" description="Polar residues" evidence="2">
    <location>
        <begin position="513"/>
        <end position="523"/>
    </location>
</feature>
<feature type="transmembrane region" description="Helical" evidence="3">
    <location>
        <begin position="727"/>
        <end position="747"/>
    </location>
</feature>
<feature type="region of interest" description="Disordered" evidence="2">
    <location>
        <begin position="436"/>
        <end position="534"/>
    </location>
</feature>
<evidence type="ECO:0000256" key="3">
    <source>
        <dbReference type="SAM" id="Phobius"/>
    </source>
</evidence>
<feature type="transmembrane region" description="Helical" evidence="3">
    <location>
        <begin position="803"/>
        <end position="827"/>
    </location>
</feature>
<dbReference type="EMBL" id="RSCE01000007">
    <property type="protein sequence ID" value="RSH81311.1"/>
    <property type="molecule type" value="Genomic_DNA"/>
</dbReference>
<feature type="compositionally biased region" description="Basic and acidic residues" evidence="2">
    <location>
        <begin position="132"/>
        <end position="143"/>
    </location>
</feature>
<feature type="region of interest" description="Disordered" evidence="2">
    <location>
        <begin position="1"/>
        <end position="143"/>
    </location>
</feature>
<comment type="caution">
    <text evidence="5">The sequence shown here is derived from an EMBL/GenBank/DDBJ whole genome shotgun (WGS) entry which is preliminary data.</text>
</comment>
<dbReference type="InterPro" id="IPR051361">
    <property type="entry name" value="ThrE/Ser_Exporter"/>
</dbReference>
<organism evidence="5 6">
    <name type="scientific">Apiotrichum porosum</name>
    <dbReference type="NCBI Taxonomy" id="105984"/>
    <lineage>
        <taxon>Eukaryota</taxon>
        <taxon>Fungi</taxon>
        <taxon>Dikarya</taxon>
        <taxon>Basidiomycota</taxon>
        <taxon>Agaricomycotina</taxon>
        <taxon>Tremellomycetes</taxon>
        <taxon>Trichosporonales</taxon>
        <taxon>Trichosporonaceae</taxon>
        <taxon>Apiotrichum</taxon>
    </lineage>
</organism>
<evidence type="ECO:0000256" key="1">
    <source>
        <dbReference type="ARBA" id="ARBA00034125"/>
    </source>
</evidence>
<dbReference type="PANTHER" id="PTHR31082:SF4">
    <property type="entry name" value="PHEROMONE-REGULATED MEMBRANE PROTEIN 10"/>
    <property type="match status" value="1"/>
</dbReference>
<keyword evidence="6" id="KW-1185">Reference proteome</keyword>
<proteinExistence type="inferred from homology"/>
<feature type="compositionally biased region" description="Basic residues" evidence="2">
    <location>
        <begin position="324"/>
        <end position="335"/>
    </location>
</feature>
<gene>
    <name evidence="5" type="ORF">EHS24_008754</name>
</gene>
<feature type="compositionally biased region" description="Low complexity" evidence="2">
    <location>
        <begin position="295"/>
        <end position="309"/>
    </location>
</feature>
<keyword evidence="3" id="KW-0812">Transmembrane</keyword>
<feature type="region of interest" description="Disordered" evidence="2">
    <location>
        <begin position="187"/>
        <end position="279"/>
    </location>
</feature>
<comment type="similarity">
    <text evidence="1">Belongs to the ThrE exporter (TC 2.A.79) family.</text>
</comment>
<feature type="compositionally biased region" description="Basic and acidic residues" evidence="2">
    <location>
        <begin position="569"/>
        <end position="591"/>
    </location>
</feature>